<feature type="compositionally biased region" description="Polar residues" evidence="1">
    <location>
        <begin position="13"/>
        <end position="28"/>
    </location>
</feature>
<protein>
    <recommendedName>
        <fullName evidence="5">Polyketide cyclase</fullName>
    </recommendedName>
</protein>
<evidence type="ECO:0000313" key="4">
    <source>
        <dbReference type="Proteomes" id="UP001265700"/>
    </source>
</evidence>
<feature type="transmembrane region" description="Helical" evidence="2">
    <location>
        <begin position="39"/>
        <end position="56"/>
    </location>
</feature>
<proteinExistence type="predicted"/>
<keyword evidence="2" id="KW-0472">Membrane</keyword>
<feature type="transmembrane region" description="Helical" evidence="2">
    <location>
        <begin position="155"/>
        <end position="172"/>
    </location>
</feature>
<feature type="region of interest" description="Disordered" evidence="1">
    <location>
        <begin position="1"/>
        <end position="29"/>
    </location>
</feature>
<feature type="transmembrane region" description="Helical" evidence="2">
    <location>
        <begin position="62"/>
        <end position="85"/>
    </location>
</feature>
<sequence length="349" mass="39067">MRTNPPQLPGEDNASTEGDVTQADQTPATAPRKLPYSKWWPLAIGALTGIVLRLIFSGEPGGAYTAMTGAFVYLAPLAVGAVTVYVAEAKQRRTWSYYVWAPMVANTLFVLGTMAILIEGLICVIIIIPLFCALGALGGLLMGGICRATQRRREAVYSFAVLPILLGFLPTHEASLQRIGTIERTIVVEASPQQIWQQIHEARDIRPEEVGHAWMYRIGVPLPIAGVTQETPEGFVRKVSMGKSIHFEQVATEWQENRFVRWVYRFNENSFPPNALDDHVTIGGHYFDLLDTSYKLSPIDPKTTELNISMRYRVSTQFNWYADGVAKFLIGNFEEVILDFYRRRAVRVG</sequence>
<evidence type="ECO:0000313" key="3">
    <source>
        <dbReference type="EMBL" id="MDR7151570.1"/>
    </source>
</evidence>
<comment type="caution">
    <text evidence="3">The sequence shown here is derived from an EMBL/GenBank/DDBJ whole genome shotgun (WGS) entry which is preliminary data.</text>
</comment>
<keyword evidence="4" id="KW-1185">Reference proteome</keyword>
<feature type="transmembrane region" description="Helical" evidence="2">
    <location>
        <begin position="97"/>
        <end position="118"/>
    </location>
</feature>
<accession>A0ABU1WQK6</accession>
<keyword evidence="2" id="KW-0812">Transmembrane</keyword>
<keyword evidence="2" id="KW-1133">Transmembrane helix</keyword>
<dbReference type="RefSeq" id="WP_310319200.1">
    <property type="nucleotide sequence ID" value="NZ_JAVDWU010000008.1"/>
</dbReference>
<feature type="transmembrane region" description="Helical" evidence="2">
    <location>
        <begin position="124"/>
        <end position="143"/>
    </location>
</feature>
<dbReference type="Proteomes" id="UP001265700">
    <property type="component" value="Unassembled WGS sequence"/>
</dbReference>
<name>A0ABU1WQK6_9BURK</name>
<evidence type="ECO:0000256" key="1">
    <source>
        <dbReference type="SAM" id="MobiDB-lite"/>
    </source>
</evidence>
<gene>
    <name evidence="3" type="ORF">J2W49_003546</name>
</gene>
<dbReference type="EMBL" id="JAVDWU010000008">
    <property type="protein sequence ID" value="MDR7151570.1"/>
    <property type="molecule type" value="Genomic_DNA"/>
</dbReference>
<dbReference type="SUPFAM" id="SSF55961">
    <property type="entry name" value="Bet v1-like"/>
    <property type="match status" value="1"/>
</dbReference>
<evidence type="ECO:0000256" key="2">
    <source>
        <dbReference type="SAM" id="Phobius"/>
    </source>
</evidence>
<evidence type="ECO:0008006" key="5">
    <source>
        <dbReference type="Google" id="ProtNLM"/>
    </source>
</evidence>
<reference evidence="3 4" key="1">
    <citation type="submission" date="2023-07" db="EMBL/GenBank/DDBJ databases">
        <title>Sorghum-associated microbial communities from plants grown in Nebraska, USA.</title>
        <authorList>
            <person name="Schachtman D."/>
        </authorList>
    </citation>
    <scope>NUCLEOTIDE SEQUENCE [LARGE SCALE GENOMIC DNA]</scope>
    <source>
        <strain evidence="3 4">4249</strain>
    </source>
</reference>
<organism evidence="3 4">
    <name type="scientific">Hydrogenophaga palleronii</name>
    <dbReference type="NCBI Taxonomy" id="65655"/>
    <lineage>
        <taxon>Bacteria</taxon>
        <taxon>Pseudomonadati</taxon>
        <taxon>Pseudomonadota</taxon>
        <taxon>Betaproteobacteria</taxon>
        <taxon>Burkholderiales</taxon>
        <taxon>Comamonadaceae</taxon>
        <taxon>Hydrogenophaga</taxon>
    </lineage>
</organism>